<keyword evidence="4" id="KW-1185">Reference proteome</keyword>
<name>A0ABP9EYM6_9GAMM</name>
<sequence>MKAVVSTLIQRRMLAVKQANLGLYKLLTALFFLLSPIFVIFLPLPGYLLIDSPLLSQGQVIGGATFLLLACLTGWLFQALITRNDRLWLTYVNGGKYPWQALSFHLGQFASGYLLLAVGPGLRWQNWSLSAVVLYVVGLIVLFAAGLWLSLWLNHCRAQLSNYWQRRATASEKLGLAVLQNSWKQVSVTLVFFLIALAFALAPVSGAVFSGYFVLLALLFGYGLRTVWQALQAHLAQHQRFFSWVSPQWNVSLQIRLRRGLMAAIVAFALLPLVWLGASARHPQRALPVAVFDDAVFAGAGQTPNPDKQAQNDHFSHATDGGEHRERPAGLPAHGANEQQGGAVHRQNELAYANVDGAGAAGAEDQQNLMGVTLRQQSGDHRDQSR</sequence>
<feature type="transmembrane region" description="Helical" evidence="2">
    <location>
        <begin position="128"/>
        <end position="153"/>
    </location>
</feature>
<dbReference type="RefSeq" id="WP_345335607.1">
    <property type="nucleotide sequence ID" value="NZ_BAABJZ010000080.1"/>
</dbReference>
<keyword evidence="2" id="KW-1133">Transmembrane helix</keyword>
<evidence type="ECO:0000313" key="3">
    <source>
        <dbReference type="EMBL" id="GAA4889655.1"/>
    </source>
</evidence>
<keyword evidence="2" id="KW-0472">Membrane</keyword>
<evidence type="ECO:0000313" key="4">
    <source>
        <dbReference type="Proteomes" id="UP001499988"/>
    </source>
</evidence>
<feature type="transmembrane region" description="Helical" evidence="2">
    <location>
        <begin position="207"/>
        <end position="224"/>
    </location>
</feature>
<feature type="transmembrane region" description="Helical" evidence="2">
    <location>
        <begin position="60"/>
        <end position="81"/>
    </location>
</feature>
<feature type="transmembrane region" description="Helical" evidence="2">
    <location>
        <begin position="260"/>
        <end position="278"/>
    </location>
</feature>
<evidence type="ECO:0000256" key="2">
    <source>
        <dbReference type="SAM" id="Phobius"/>
    </source>
</evidence>
<dbReference type="EMBL" id="BAABJZ010000080">
    <property type="protein sequence ID" value="GAA4889655.1"/>
    <property type="molecule type" value="Genomic_DNA"/>
</dbReference>
<accession>A0ABP9EYM6</accession>
<keyword evidence="2" id="KW-0812">Transmembrane</keyword>
<feature type="compositionally biased region" description="Polar residues" evidence="1">
    <location>
        <begin position="365"/>
        <end position="377"/>
    </location>
</feature>
<feature type="region of interest" description="Disordered" evidence="1">
    <location>
        <begin position="301"/>
        <end position="386"/>
    </location>
</feature>
<reference evidence="4" key="1">
    <citation type="journal article" date="2019" name="Int. J. Syst. Evol. Microbiol.">
        <title>The Global Catalogue of Microorganisms (GCM) 10K type strain sequencing project: providing services to taxonomists for standard genome sequencing and annotation.</title>
        <authorList>
            <consortium name="The Broad Institute Genomics Platform"/>
            <consortium name="The Broad Institute Genome Sequencing Center for Infectious Disease"/>
            <person name="Wu L."/>
            <person name="Ma J."/>
        </authorList>
    </citation>
    <scope>NUCLEOTIDE SEQUENCE [LARGE SCALE GENOMIC DNA]</scope>
    <source>
        <strain evidence="4">JCM 18401</strain>
    </source>
</reference>
<feature type="transmembrane region" description="Helical" evidence="2">
    <location>
        <begin position="102"/>
        <end position="122"/>
    </location>
</feature>
<gene>
    <name evidence="3" type="ORF">GCM10023333_23680</name>
</gene>
<comment type="caution">
    <text evidence="3">The sequence shown here is derived from an EMBL/GenBank/DDBJ whole genome shotgun (WGS) entry which is preliminary data.</text>
</comment>
<protein>
    <submittedName>
        <fullName evidence="3">Uncharacterized protein</fullName>
    </submittedName>
</protein>
<feature type="compositionally biased region" description="Basic and acidic residues" evidence="1">
    <location>
        <begin position="310"/>
        <end position="328"/>
    </location>
</feature>
<feature type="transmembrane region" description="Helical" evidence="2">
    <location>
        <begin position="21"/>
        <end position="48"/>
    </location>
</feature>
<proteinExistence type="predicted"/>
<evidence type="ECO:0000256" key="1">
    <source>
        <dbReference type="SAM" id="MobiDB-lite"/>
    </source>
</evidence>
<organism evidence="3 4">
    <name type="scientific">Ferrimonas pelagia</name>
    <dbReference type="NCBI Taxonomy" id="1177826"/>
    <lineage>
        <taxon>Bacteria</taxon>
        <taxon>Pseudomonadati</taxon>
        <taxon>Pseudomonadota</taxon>
        <taxon>Gammaproteobacteria</taxon>
        <taxon>Alteromonadales</taxon>
        <taxon>Ferrimonadaceae</taxon>
        <taxon>Ferrimonas</taxon>
    </lineage>
</organism>
<feature type="transmembrane region" description="Helical" evidence="2">
    <location>
        <begin position="174"/>
        <end position="201"/>
    </location>
</feature>
<dbReference type="Proteomes" id="UP001499988">
    <property type="component" value="Unassembled WGS sequence"/>
</dbReference>